<feature type="domain" description="DUF7507" evidence="6">
    <location>
        <begin position="1848"/>
        <end position="1953"/>
    </location>
</feature>
<feature type="domain" description="DUF7507" evidence="6">
    <location>
        <begin position="1720"/>
        <end position="1825"/>
    </location>
</feature>
<feature type="region of interest" description="Disordered" evidence="4">
    <location>
        <begin position="1220"/>
        <end position="1242"/>
    </location>
</feature>
<evidence type="ECO:0000256" key="4">
    <source>
        <dbReference type="SAM" id="MobiDB-lite"/>
    </source>
</evidence>
<dbReference type="InterPro" id="IPR013783">
    <property type="entry name" value="Ig-like_fold"/>
</dbReference>
<feature type="domain" description="DUF7507" evidence="6">
    <location>
        <begin position="2361"/>
        <end position="2474"/>
    </location>
</feature>
<dbReference type="PROSITE" id="PS51318">
    <property type="entry name" value="TAT"/>
    <property type="match status" value="1"/>
</dbReference>
<feature type="domain" description="DUF7507" evidence="6">
    <location>
        <begin position="1598"/>
        <end position="1695"/>
    </location>
</feature>
<comment type="subcellular location">
    <subcellularLocation>
        <location evidence="1">Secreted</location>
    </subcellularLocation>
</comment>
<comment type="caution">
    <text evidence="7">The sequence shown here is derived from an EMBL/GenBank/DDBJ whole genome shotgun (WGS) entry which is preliminary data.</text>
</comment>
<evidence type="ECO:0000313" key="7">
    <source>
        <dbReference type="EMBL" id="MDL9978791.1"/>
    </source>
</evidence>
<dbReference type="InterPro" id="IPR033764">
    <property type="entry name" value="Sdr_B"/>
</dbReference>
<dbReference type="PANTHER" id="PTHR34819">
    <property type="entry name" value="LARGE CYSTEINE-RICH PERIPLASMIC PROTEIN OMCB"/>
    <property type="match status" value="1"/>
</dbReference>
<evidence type="ECO:0000259" key="5">
    <source>
        <dbReference type="Pfam" id="PF17210"/>
    </source>
</evidence>
<dbReference type="Pfam" id="PF24346">
    <property type="entry name" value="DUF7507"/>
    <property type="match status" value="7"/>
</dbReference>
<reference evidence="7 8" key="1">
    <citation type="submission" date="2023-06" db="EMBL/GenBank/DDBJ databases">
        <title>Microbacterium sp. nov., isolated from a waste landfill.</title>
        <authorList>
            <person name="Wen W."/>
        </authorList>
    </citation>
    <scope>NUCLEOTIDE SEQUENCE [LARGE SCALE GENOMIC DNA]</scope>
    <source>
        <strain evidence="7 8">ASV49</strain>
    </source>
</reference>
<keyword evidence="3" id="KW-0732">Signal</keyword>
<dbReference type="EMBL" id="JASXSZ010000001">
    <property type="protein sequence ID" value="MDL9978791.1"/>
    <property type="molecule type" value="Genomic_DNA"/>
</dbReference>
<keyword evidence="8" id="KW-1185">Reference proteome</keyword>
<gene>
    <name evidence="7" type="ORF">QSV35_05575</name>
</gene>
<accession>A0ABT7MWF5</accession>
<dbReference type="Pfam" id="PF17210">
    <property type="entry name" value="SdrD_B"/>
    <property type="match status" value="1"/>
</dbReference>
<feature type="domain" description="DUF7507" evidence="6">
    <location>
        <begin position="2103"/>
        <end position="2208"/>
    </location>
</feature>
<sequence length="2495" mass="258558">MSTQIRRTAVMARMKERRSLLAATAVAVVTALVMTLGGQAAHAASGQLVLEQLPMDNACQGLAKTGTPPFDATDGPGLDSGSSNCIVRVNDSVFQNYSVSLTGLDAGQSAKNVVLEFTIHPTNGAKIKLTGPLGGGMPDGCLSGAGITPASSQTTNPDGSVTVVCNQGTMSSNVAVVQLVYAFAGDTPIPATAQVTAKAYTADPLISPAPEVTGPVVTVTGTAAWEIKKTQRTDAPWNAPYRVNRADGTWIRMVYWLDLTNQKATSGGSDLQWPATFNDRLAAFPNAIIEACYVLDLGTVNGASGWTTSCPTNQVQGPKGWPLSLSRQASGSTAGVRLQVNVLIPQADFYHQLNPSWQQGDLPPSGTVNWQNALTDTDGWHLIGGQLNNPTGTPQPAPGFEPGWDGTTASGDNVVTSSMTLTEPQWDLAKTTVGSAYQERDTDFNPATPPVRGFLVTYRLGITESNGTILTDPLNSMHFTDVLSDVGGFTKGAILTSCGDTTGAHNAGTLTCGATSNGQTAMTYTAKPNQNDWYMSGRFAVESPQPLKNSSFDVQFFIPVSELPPLCTSPLDKTYNFTNEARDTEGWTAGGWPINRTGLEPGWDPVTGAPATGNNITTASIRFNTATQNCGTLTGDKQYEGIAGGLGAWNQFSPGDVVNSHVWTTATAEPVTVGAPNLGLCDVFDVSVWRPVGDPLVPVTNTGTNPHLQQNPVNQPGNAIVTNPNFDLNNYVIEYAVGTNSVNTQTGTGNGLNAAINTTEAAGCRDNPGPWSADPATAFGSNWRDQVNMVRVRPKDPTRVEAGPFTLGLYVPLQARWQYNGGPNAGQTIPVGIQFNNVGAFPQYDANRNIQWVTQARQVSPPHPTSGAKDYTYGTDPWGAGLWADGSTFAPGTQLYSRVTFNADSPHLPNTARAGSQWGVQTAGGQGADTRGFPVTDPMVCDTWDVSTLKLSRVSIAVESNLKVPSDYVIEYGVGSNTVNTQAGAKTGGYFPVDSTAQTVDAAACRNSSYQWTTDPTTLGANWQDKVNMVRMRPKTTGYVEYAGFEMTIGVPLTVRSVYNGGPNAGEKILTGVRITNSGSWPQNDTSRALSTVTKQVLYTGMLVAVAKSAQQPTWLPGSDAKWTIQFGINKGQVGALMERPQVVDTIPSGLSYNDACTKQTLPAGSTTSYNPVSRQLVITLPDITVAQTDYWVYSFSLCTTIPTTAQPGTSYINTVSASSLSSENNPTAQATTSASGSGQLGIDKSVDKPLIESGETYNWRIEWVNTSRQVEFAAPDVIDVLPWNGDAAPGALSKRDQYASNYNGTSELTGALPAPTYTQGKSGVVPGTWYYATAPYATIDPNPKSASNANPADPGGLWLTEAEITDFSTVTAIRFVSGETLAVTTRVAATVPMVAKKAKLGNLYVNRAMIYSGTVANQQLLSTEPTVLVPGFSLGDLVWLDKNLDGRQQPGEPGIAGVKIELLDDSGAVVATTTTDANGRWHQDNLPAGTYKVRIPASEFQAGGPLASVIPSPSRNGDAAGANENVSNNNTPTIMPSLTGLTSSPITLAYQRDASNRLVGGTGTGHDVAGFTPANLPESFTDYTIDLAMAPVSGIAIKKYTNGQDADTGTGPNVTVGSPVKWTYVVTNTGGTDLTSVTVTDDKVDASQIDCGTGSNVVAGPVSPGASFTCIATGTAAVGQYANTGTVSGTEPQKYMLDGTPFAPTFVTATDPSHYFGVQPAVTIKKATNGQDADTGTGPLVNEGAAIRWTYVVKNAGNVPLTDVTVTDDKVDASQIDCGTGSNVVVGPLAPGATFTCTANGTATVGQYANVGTVVGTAPTTTDVDGNTVPGATVTDEDPSHYLGIRPQVSIVKSTNGQDADEAPGPLVAKGGDVRWTYVVTNTGDVPLTNVTVTDDKVAAADIDCLNTGSNIVAGPLAPGETFTCTATGTAMLGQYANLGTVTGTGPETTDVNGGTVPGKKVTAENPSHYVGIEPSVGIKKYTNGQDADTGTGPDVTVGGDVRWTYVVTNTGNAPLTNVTVTDDKVDAASIDCSGTGSNVIAGPLTPGASFTCAADGTATLGQYANTGSVTGTGPETTDVDGNSVPGATVQNEDPSHYFGIQPQVTIKKATNGQDADTGTGPIVNVGSDVRWTYVVKNTGNVPLTDVTVTDDKVAASDIVCEGVAGNIVANLAAGDSVTCTATGKATVGQYANMGTVVGTGPTTTDVDGNTVPGSTVTSEDPSHYFGIQPKVSIVKSTNGEDANEAPGPLVAVGGDITWTYVVTNTGTVPLTDVTVTDDKVKASEIDCDETGSNVIPGPLEPGASFTCTATGTATAGQYANMGTVTGIGPETTDVDGKTLPGAKVTAEDPSHYFGVIQTVDIVKSTTTTTVTHVGQQVPYTFTVTNTGNVPLEDVTVTDSVAAPSSPADLSAITCAKLTEPNAACSGTSVTLAPGQTAVFTAIYTATQADLNFGSVADTATAKGNGPLGTTVQTRKPSTVTVPAKEAHMPVVSG</sequence>
<dbReference type="InterPro" id="IPR051172">
    <property type="entry name" value="Chlamydia_OmcB"/>
</dbReference>
<feature type="domain" description="SD-repeat containing protein B" evidence="5">
    <location>
        <begin position="1434"/>
        <end position="1497"/>
    </location>
</feature>
<proteinExistence type="predicted"/>
<organism evidence="7 8">
    <name type="scientific">Microbacterium candidum</name>
    <dbReference type="NCBI Taxonomy" id="3041922"/>
    <lineage>
        <taxon>Bacteria</taxon>
        <taxon>Bacillati</taxon>
        <taxon>Actinomycetota</taxon>
        <taxon>Actinomycetes</taxon>
        <taxon>Micrococcales</taxon>
        <taxon>Microbacteriaceae</taxon>
        <taxon>Microbacterium</taxon>
    </lineage>
</organism>
<dbReference type="InterPro" id="IPR006311">
    <property type="entry name" value="TAT_signal"/>
</dbReference>
<feature type="domain" description="DUF7507" evidence="6">
    <location>
        <begin position="1976"/>
        <end position="2081"/>
    </location>
</feature>
<dbReference type="SUPFAM" id="SSF117074">
    <property type="entry name" value="Hypothetical protein PA1324"/>
    <property type="match status" value="1"/>
</dbReference>
<evidence type="ECO:0000256" key="1">
    <source>
        <dbReference type="ARBA" id="ARBA00004613"/>
    </source>
</evidence>
<feature type="compositionally biased region" description="Polar residues" evidence="4">
    <location>
        <begin position="1525"/>
        <end position="1538"/>
    </location>
</feature>
<dbReference type="NCBIfam" id="TIGR01451">
    <property type="entry name" value="B_ant_repeat"/>
    <property type="match status" value="1"/>
</dbReference>
<dbReference type="PANTHER" id="PTHR34819:SF5">
    <property type="entry name" value="CONSERVED REPEAT DOMAIN PROTEIN"/>
    <property type="match status" value="1"/>
</dbReference>
<name>A0ABT7MWF5_9MICO</name>
<evidence type="ECO:0000313" key="8">
    <source>
        <dbReference type="Proteomes" id="UP001235064"/>
    </source>
</evidence>
<protein>
    <submittedName>
        <fullName evidence="7">SdrD B-like domain-containing protein</fullName>
    </submittedName>
</protein>
<evidence type="ECO:0000256" key="3">
    <source>
        <dbReference type="ARBA" id="ARBA00022729"/>
    </source>
</evidence>
<dbReference type="InterPro" id="IPR055354">
    <property type="entry name" value="DUF7507"/>
</dbReference>
<dbReference type="Proteomes" id="UP001235064">
    <property type="component" value="Unassembled WGS sequence"/>
</dbReference>
<keyword evidence="2" id="KW-0964">Secreted</keyword>
<evidence type="ECO:0000256" key="2">
    <source>
        <dbReference type="ARBA" id="ARBA00022525"/>
    </source>
</evidence>
<dbReference type="RefSeq" id="WP_286287513.1">
    <property type="nucleotide sequence ID" value="NZ_JASXSZ010000001.1"/>
</dbReference>
<feature type="compositionally biased region" description="Polar residues" evidence="4">
    <location>
        <begin position="1220"/>
        <end position="1238"/>
    </location>
</feature>
<dbReference type="InterPro" id="IPR047589">
    <property type="entry name" value="DUF11_rpt"/>
</dbReference>
<feature type="domain" description="DUF7507" evidence="6">
    <location>
        <begin position="2230"/>
        <end position="2336"/>
    </location>
</feature>
<dbReference type="Gene3D" id="2.60.40.10">
    <property type="entry name" value="Immunoglobulins"/>
    <property type="match status" value="2"/>
</dbReference>
<evidence type="ECO:0000259" key="6">
    <source>
        <dbReference type="Pfam" id="PF24346"/>
    </source>
</evidence>
<feature type="region of interest" description="Disordered" evidence="4">
    <location>
        <begin position="1505"/>
        <end position="1538"/>
    </location>
</feature>